<dbReference type="SMART" id="SM00577">
    <property type="entry name" value="CPDc"/>
    <property type="match status" value="1"/>
</dbReference>
<dbReference type="Gene3D" id="3.40.50.1000">
    <property type="entry name" value="HAD superfamily/HAD-like"/>
    <property type="match status" value="1"/>
</dbReference>
<dbReference type="Proteomes" id="UP000002494">
    <property type="component" value="Chromosome 3"/>
</dbReference>
<dbReference type="InterPro" id="IPR050365">
    <property type="entry name" value="TIM50"/>
</dbReference>
<dbReference type="PROSITE" id="PS50969">
    <property type="entry name" value="FCP1"/>
    <property type="match status" value="1"/>
</dbReference>
<evidence type="ECO:0007829" key="12">
    <source>
        <dbReference type="PeptideAtlas" id="A0A8I5ZZ06"/>
    </source>
</evidence>
<dbReference type="FunFam" id="3.40.50.1000:FF:000015">
    <property type="entry name" value="CTD small phosphatase-like protein 2"/>
    <property type="match status" value="1"/>
</dbReference>
<feature type="compositionally biased region" description="Polar residues" evidence="6">
    <location>
        <begin position="8"/>
        <end position="20"/>
    </location>
</feature>
<sequence>MKLRTRKASQQSSPIQTQRTARAKRKYSEVDDSLPSGGEKPSKNETGLLSSIKKFIKGSTPKEERENPSKRSRIERDIDNNLITSTPRTGEKPDKQLSRVRRKSPVNGEAGSYEMTNQHIKQNGKLEDNPCSGSPPRTTLLGTIFSPVFNFFSPANKNAPVAPESGYSSAHAEATYEEDWEVFDPYYFIKHVPPLTEEQLNRKPALPLKTRSTPEFSLVLDLHNILRCFLFYVYLLKSVFAFLQVYVRLRPFFREFLERMSQMYEIILFTASKKVYADKLLNILDPKKQLVRHRLFREHCVCVQGNYIKDLNILGRDLSKTIIIDNSPQAFAYQLSNGIPIESWFMDKNDNELLKLIPFLEKLVELNEDVRPHIRDRFRLHDLLPPD</sequence>
<dbReference type="SUPFAM" id="SSF56784">
    <property type="entry name" value="HAD-like"/>
    <property type="match status" value="1"/>
</dbReference>
<name>A0A8I5ZZ06_RAT</name>
<dbReference type="Pfam" id="PF03031">
    <property type="entry name" value="NIF"/>
    <property type="match status" value="1"/>
</dbReference>
<feature type="compositionally biased region" description="Basic and acidic residues" evidence="6">
    <location>
        <begin position="60"/>
        <end position="79"/>
    </location>
</feature>
<evidence type="ECO:0000313" key="9">
    <source>
        <dbReference type="Ensembl" id="ENSRNOP00000083281.1"/>
    </source>
</evidence>
<protein>
    <recommendedName>
        <fullName evidence="5">CTD small phosphatase-like protein 2</fullName>
    </recommendedName>
</protein>
<keyword evidence="1" id="KW-0378">Hydrolase</keyword>
<evidence type="ECO:0000313" key="11">
    <source>
        <dbReference type="RGD" id="1309219"/>
    </source>
</evidence>
<keyword evidence="7" id="KW-0812">Transmembrane</keyword>
<dbReference type="InterPro" id="IPR011948">
    <property type="entry name" value="Dullard_phosphatase"/>
</dbReference>
<comment type="similarity">
    <text evidence="4">Belongs to the CTDSPL2 family.</text>
</comment>
<dbReference type="PANTHER" id="PTHR12210">
    <property type="entry name" value="DULLARD PROTEIN PHOSPHATASE"/>
    <property type="match status" value="1"/>
</dbReference>
<keyword evidence="2" id="KW-0904">Protein phosphatase</keyword>
<keyword evidence="12" id="KW-1267">Proteomics identification</keyword>
<dbReference type="GO" id="GO:0004721">
    <property type="term" value="F:phosphoprotein phosphatase activity"/>
    <property type="evidence" value="ECO:0007669"/>
    <property type="project" value="UniProtKB-KW"/>
</dbReference>
<dbReference type="Ensembl" id="ENSRNOT00000118841.2">
    <property type="protein sequence ID" value="ENSRNOP00000083281.1"/>
    <property type="gene ID" value="ENSRNOG00000022141.8"/>
</dbReference>
<evidence type="ECO:0000256" key="2">
    <source>
        <dbReference type="ARBA" id="ARBA00022912"/>
    </source>
</evidence>
<evidence type="ECO:0000256" key="3">
    <source>
        <dbReference type="ARBA" id="ARBA00037324"/>
    </source>
</evidence>
<evidence type="ECO:0000256" key="1">
    <source>
        <dbReference type="ARBA" id="ARBA00022801"/>
    </source>
</evidence>
<dbReference type="NCBIfam" id="TIGR02251">
    <property type="entry name" value="HIF-SF_euk"/>
    <property type="match status" value="1"/>
</dbReference>
<dbReference type="InterPro" id="IPR023214">
    <property type="entry name" value="HAD_sf"/>
</dbReference>
<accession>A0A8I5ZZ06</accession>
<evidence type="ECO:0000256" key="7">
    <source>
        <dbReference type="SAM" id="Phobius"/>
    </source>
</evidence>
<evidence type="ECO:0000256" key="6">
    <source>
        <dbReference type="SAM" id="MobiDB-lite"/>
    </source>
</evidence>
<evidence type="ECO:0000256" key="4">
    <source>
        <dbReference type="ARBA" id="ARBA00038355"/>
    </source>
</evidence>
<organism evidence="9 10">
    <name type="scientific">Rattus norvegicus</name>
    <name type="common">Rat</name>
    <dbReference type="NCBI Taxonomy" id="10116"/>
    <lineage>
        <taxon>Eukaryota</taxon>
        <taxon>Metazoa</taxon>
        <taxon>Chordata</taxon>
        <taxon>Craniata</taxon>
        <taxon>Vertebrata</taxon>
        <taxon>Euteleostomi</taxon>
        <taxon>Mammalia</taxon>
        <taxon>Eutheria</taxon>
        <taxon>Euarchontoglires</taxon>
        <taxon>Glires</taxon>
        <taxon>Rodentia</taxon>
        <taxon>Myomorpha</taxon>
        <taxon>Muroidea</taxon>
        <taxon>Muridae</taxon>
        <taxon>Murinae</taxon>
        <taxon>Rattus</taxon>
    </lineage>
</organism>
<reference evidence="9" key="1">
    <citation type="submission" date="2024-01" db="EMBL/GenBank/DDBJ databases">
        <title>GRCr8: a new rat reference genome assembly contstructed from accurate long reads and long range scaffolding.</title>
        <authorList>
            <person name="Doris P.A."/>
            <person name="Kalbfleisch T."/>
            <person name="Li K."/>
            <person name="Howe K."/>
            <person name="Wood J."/>
        </authorList>
    </citation>
    <scope>NUCLEOTIDE SEQUENCE [LARGE SCALE GENOMIC DNA]</scope>
    <source>
        <strain evidence="9">Brown Norway</strain>
    </source>
</reference>
<dbReference type="CDD" id="cd07521">
    <property type="entry name" value="HAD_FCP1-like"/>
    <property type="match status" value="1"/>
</dbReference>
<keyword evidence="10" id="KW-1185">Reference proteome</keyword>
<reference evidence="9" key="3">
    <citation type="submission" date="2025-09" db="UniProtKB">
        <authorList>
            <consortium name="Ensembl"/>
        </authorList>
    </citation>
    <scope>IDENTIFICATION</scope>
    <source>
        <strain evidence="9">Brown Norway</strain>
    </source>
</reference>
<dbReference type="RGD" id="1309219">
    <property type="gene designation" value="Ctdspl2"/>
</dbReference>
<comment type="function">
    <text evidence="3">Probable phosphatase.</text>
</comment>
<evidence type="ECO:0000259" key="8">
    <source>
        <dbReference type="PROSITE" id="PS50969"/>
    </source>
</evidence>
<dbReference type="GeneTree" id="ENSGT01040000240503"/>
<dbReference type="AlphaFoldDB" id="A0A8I5ZZ06"/>
<dbReference type="GO" id="GO:0005634">
    <property type="term" value="C:nucleus"/>
    <property type="evidence" value="ECO:0007669"/>
    <property type="project" value="UniProtKB-ARBA"/>
</dbReference>
<gene>
    <name evidence="9 11" type="primary">Ctdspl2</name>
</gene>
<reference evidence="9" key="2">
    <citation type="submission" date="2025-08" db="UniProtKB">
        <authorList>
            <consortium name="Ensembl"/>
        </authorList>
    </citation>
    <scope>IDENTIFICATION</scope>
    <source>
        <strain evidence="9">Brown Norway</strain>
    </source>
</reference>
<feature type="transmembrane region" description="Helical" evidence="7">
    <location>
        <begin position="229"/>
        <end position="249"/>
    </location>
</feature>
<feature type="region of interest" description="Disordered" evidence="6">
    <location>
        <begin position="1"/>
        <end position="133"/>
    </location>
</feature>
<dbReference type="InterPro" id="IPR036412">
    <property type="entry name" value="HAD-like_sf"/>
</dbReference>
<feature type="domain" description="FCP1 homology" evidence="8">
    <location>
        <begin position="211"/>
        <end position="363"/>
    </location>
</feature>
<keyword evidence="7" id="KW-1133">Transmembrane helix</keyword>
<evidence type="ECO:0000256" key="5">
    <source>
        <dbReference type="ARBA" id="ARBA00068641"/>
    </source>
</evidence>
<evidence type="ECO:0000313" key="10">
    <source>
        <dbReference type="Proteomes" id="UP000002494"/>
    </source>
</evidence>
<dbReference type="InterPro" id="IPR004274">
    <property type="entry name" value="FCP1_dom"/>
</dbReference>
<proteinExistence type="evidence at protein level"/>
<keyword evidence="7" id="KW-0472">Membrane</keyword>